<accession>A0A2U9BMG7</accession>
<organism evidence="1 2">
    <name type="scientific">Scophthalmus maximus</name>
    <name type="common">Turbot</name>
    <name type="synonym">Psetta maxima</name>
    <dbReference type="NCBI Taxonomy" id="52904"/>
    <lineage>
        <taxon>Eukaryota</taxon>
        <taxon>Metazoa</taxon>
        <taxon>Chordata</taxon>
        <taxon>Craniata</taxon>
        <taxon>Vertebrata</taxon>
        <taxon>Euteleostomi</taxon>
        <taxon>Actinopterygii</taxon>
        <taxon>Neopterygii</taxon>
        <taxon>Teleostei</taxon>
        <taxon>Neoteleostei</taxon>
        <taxon>Acanthomorphata</taxon>
        <taxon>Carangaria</taxon>
        <taxon>Pleuronectiformes</taxon>
        <taxon>Pleuronectoidei</taxon>
        <taxon>Scophthalmidae</taxon>
        <taxon>Scophthalmus</taxon>
    </lineage>
</organism>
<reference evidence="1 2" key="1">
    <citation type="submission" date="2017-12" db="EMBL/GenBank/DDBJ databases">
        <title>Integrating genomic resources of turbot (Scophthalmus maximus) in depth evaluation of genetic and physical mapping variation across individuals.</title>
        <authorList>
            <person name="Martinez P."/>
        </authorList>
    </citation>
    <scope>NUCLEOTIDE SEQUENCE [LARGE SCALE GENOMIC DNA]</scope>
</reference>
<protein>
    <submittedName>
        <fullName evidence="1">Uncharacterized protein</fullName>
    </submittedName>
</protein>
<gene>
    <name evidence="1" type="ORF">SMAX5B_016297</name>
</gene>
<dbReference type="AlphaFoldDB" id="A0A2U9BMG7"/>
<sequence>MSCPMSLPAYQRLTVDQRVCLEVSHNVSQCSTWRVKAPVGRRREGDSYYERESKVELSSHPNSHTFSNPFNPSASHFFISFKETSAACDISHRK</sequence>
<dbReference type="EMBL" id="CP026249">
    <property type="protein sequence ID" value="AWP04796.1"/>
    <property type="molecule type" value="Genomic_DNA"/>
</dbReference>
<evidence type="ECO:0000313" key="2">
    <source>
        <dbReference type="Proteomes" id="UP000246464"/>
    </source>
</evidence>
<proteinExistence type="predicted"/>
<evidence type="ECO:0000313" key="1">
    <source>
        <dbReference type="EMBL" id="AWP04796.1"/>
    </source>
</evidence>
<name>A0A2U9BMG7_SCOMX</name>
<keyword evidence="2" id="KW-1185">Reference proteome</keyword>
<dbReference type="Proteomes" id="UP000246464">
    <property type="component" value="Chromosome 7"/>
</dbReference>